<keyword evidence="1" id="KW-0614">Plasmid</keyword>
<sequence>MTPSTRPGLRPRLLSVSQQTRNVPQLIAQPTVFPVGEAPMAAVVLSPYGGAGQTEIDAFPAYASLVPLTSVAPADGGPWHFWQDTAGVVVLALNKPGHERLGAVHVVLELPDPPAVWWDLARRRAQMAVAWFPHLRHPTGPEMLAALSARAGWMASARWVPPVELL</sequence>
<dbReference type="AlphaFoldDB" id="A0AAT9I0Q6"/>
<evidence type="ECO:0000313" key="1">
    <source>
        <dbReference type="EMBL" id="BFO23059.1"/>
    </source>
</evidence>
<dbReference type="EMBL" id="AP035769">
    <property type="protein sequence ID" value="BFO23059.1"/>
    <property type="molecule type" value="Genomic_DNA"/>
</dbReference>
<organism evidence="1">
    <name type="scientific">Streptomyces haneummycinicus</name>
    <dbReference type="NCBI Taxonomy" id="3074435"/>
    <lineage>
        <taxon>Bacteria</taxon>
        <taxon>Bacillati</taxon>
        <taxon>Actinomycetota</taxon>
        <taxon>Actinomycetes</taxon>
        <taxon>Kitasatosporales</taxon>
        <taxon>Streptomycetaceae</taxon>
        <taxon>Streptomyces</taxon>
    </lineage>
</organism>
<geneLocation type="plasmid" evidence="1">
    <name>pKM77-8_1</name>
</geneLocation>
<gene>
    <name evidence="1" type="ORF">SHKM778_94470</name>
</gene>
<reference evidence="1" key="1">
    <citation type="submission" date="2024-06" db="EMBL/GenBank/DDBJ databases">
        <authorList>
            <consortium name="consrtm"/>
            <person name="Uemura M."/>
            <person name="Terahara T."/>
        </authorList>
    </citation>
    <scope>NUCLEOTIDE SEQUENCE</scope>
    <source>
        <strain evidence="1">KM77-8</strain>
        <plasmid evidence="1">pKM77-8_1</plasmid>
    </source>
</reference>
<protein>
    <submittedName>
        <fullName evidence="1">Uncharacterized protein</fullName>
    </submittedName>
</protein>
<accession>A0AAT9I0Q6</accession>
<name>A0AAT9I0Q6_9ACTN</name>
<proteinExistence type="predicted"/>
<reference evidence="1" key="2">
    <citation type="submission" date="2024-07" db="EMBL/GenBank/DDBJ databases">
        <title>Streptomyces haneummycinica sp. nov., a new antibiotic-producing actinobacterium isolated from marine sediment.</title>
        <authorList>
            <person name="Uemura M."/>
            <person name="Hamada M."/>
            <person name="Hirano S."/>
            <person name="Kobayashi K."/>
            <person name="Ohshiro T."/>
            <person name="Kobayashi T."/>
            <person name="Terahara T."/>
        </authorList>
    </citation>
    <scope>NUCLEOTIDE SEQUENCE</scope>
    <source>
        <strain evidence="1">KM77-8</strain>
        <plasmid evidence="1">pKM77-8_1</plasmid>
    </source>
</reference>